<name>A0ABX2UDU9_9LACO</name>
<dbReference type="SUPFAM" id="SSF46785">
    <property type="entry name" value="Winged helix' DNA-binding domain"/>
    <property type="match status" value="1"/>
</dbReference>
<sequence length="171" mass="19203">MIIVTNEIKAELAAGKLAEYEQLSKIYDDIVKQARPRLTVEGQGKILLALSDEDHLSQRQLATRLGMSPQSTSEFVYKLAKRDLITLTKSPKDRRVNLVNLTPAGRQEIESAAQEVPPFVRSLSDAELDQLSSLLNKITTAMYEDIDAANPTLGVKFHKLFASRYLKQFKK</sequence>
<evidence type="ECO:0000313" key="3">
    <source>
        <dbReference type="Proteomes" id="UP000077280"/>
    </source>
</evidence>
<evidence type="ECO:0000313" key="2">
    <source>
        <dbReference type="EMBL" id="OAD62974.1"/>
    </source>
</evidence>
<dbReference type="SMART" id="SM00347">
    <property type="entry name" value="HTH_MARR"/>
    <property type="match status" value="1"/>
</dbReference>
<organism evidence="2 3">
    <name type="scientific">Pediococcus parvulus</name>
    <dbReference type="NCBI Taxonomy" id="54062"/>
    <lineage>
        <taxon>Bacteria</taxon>
        <taxon>Bacillati</taxon>
        <taxon>Bacillota</taxon>
        <taxon>Bacilli</taxon>
        <taxon>Lactobacillales</taxon>
        <taxon>Lactobacillaceae</taxon>
        <taxon>Pediococcus</taxon>
    </lineage>
</organism>
<evidence type="ECO:0000259" key="1">
    <source>
        <dbReference type="PROSITE" id="PS50995"/>
    </source>
</evidence>
<dbReference type="PANTHER" id="PTHR33164">
    <property type="entry name" value="TRANSCRIPTIONAL REGULATOR, MARR FAMILY"/>
    <property type="match status" value="1"/>
</dbReference>
<reference evidence="2 3" key="1">
    <citation type="submission" date="2016-05" db="EMBL/GenBank/DDBJ databases">
        <title>Draft genome sequence of Pediococcus parvulus 2.6, a probiotic beta-glucan producer strain.</title>
        <authorList>
            <person name="Mohedano M.L."/>
            <person name="Perez-Ramos A."/>
            <person name="Duenas M.T."/>
            <person name="Lamontanara A."/>
            <person name="Orru L."/>
            <person name="Spano G."/>
            <person name="Capozzi V."/>
            <person name="Lopez P."/>
        </authorList>
    </citation>
    <scope>NUCLEOTIDE SEQUENCE [LARGE SCALE GENOMIC DNA]</scope>
    <source>
        <strain evidence="2 3">2.6</strain>
    </source>
</reference>
<dbReference type="InterPro" id="IPR000835">
    <property type="entry name" value="HTH_MarR-typ"/>
</dbReference>
<feature type="domain" description="HTH marR-type" evidence="1">
    <location>
        <begin position="1"/>
        <end position="140"/>
    </location>
</feature>
<comment type="caution">
    <text evidence="2">The sequence shown here is derived from an EMBL/GenBank/DDBJ whole genome shotgun (WGS) entry which is preliminary data.</text>
</comment>
<dbReference type="PROSITE" id="PS50995">
    <property type="entry name" value="HTH_MARR_2"/>
    <property type="match status" value="1"/>
</dbReference>
<dbReference type="Pfam" id="PF12802">
    <property type="entry name" value="MarR_2"/>
    <property type="match status" value="1"/>
</dbReference>
<proteinExistence type="predicted"/>
<accession>A0ABX2UDU9</accession>
<dbReference type="Gene3D" id="1.10.10.10">
    <property type="entry name" value="Winged helix-like DNA-binding domain superfamily/Winged helix DNA-binding domain"/>
    <property type="match status" value="1"/>
</dbReference>
<keyword evidence="3" id="KW-1185">Reference proteome</keyword>
<dbReference type="InterPro" id="IPR036390">
    <property type="entry name" value="WH_DNA-bd_sf"/>
</dbReference>
<dbReference type="InterPro" id="IPR036388">
    <property type="entry name" value="WH-like_DNA-bd_sf"/>
</dbReference>
<dbReference type="InterPro" id="IPR039422">
    <property type="entry name" value="MarR/SlyA-like"/>
</dbReference>
<dbReference type="EMBL" id="LXND01000115">
    <property type="protein sequence ID" value="OAD62974.1"/>
    <property type="molecule type" value="Genomic_DNA"/>
</dbReference>
<protein>
    <submittedName>
        <fullName evidence="2">MarR family transcriptional regulator</fullName>
    </submittedName>
</protein>
<dbReference type="Proteomes" id="UP000077280">
    <property type="component" value="Unassembled WGS sequence"/>
</dbReference>
<gene>
    <name evidence="2" type="ORF">A7K95_11015</name>
</gene>
<dbReference type="PANTHER" id="PTHR33164:SF43">
    <property type="entry name" value="HTH-TYPE TRANSCRIPTIONAL REPRESSOR YETL"/>
    <property type="match status" value="1"/>
</dbReference>